<accession>A0A2T5BT60</accession>
<dbReference type="RefSeq" id="WP_107891778.1">
    <property type="nucleotide sequence ID" value="NZ_NHSI01000046.1"/>
</dbReference>
<dbReference type="AlphaFoldDB" id="A0A2T5BT60"/>
<comment type="caution">
    <text evidence="2">The sequence shown here is derived from an EMBL/GenBank/DDBJ whole genome shotgun (WGS) entry which is preliminary data.</text>
</comment>
<evidence type="ECO:0000313" key="2">
    <source>
        <dbReference type="EMBL" id="PTN02544.1"/>
    </source>
</evidence>
<keyword evidence="1" id="KW-1133">Transmembrane helix</keyword>
<sequence>MTFTGGLVFGWAYEARQNFPMGVVKHSVSGWIVFVVGLGVFSIPATLPGRFGLRPVVLPGGDINLTCVKLG</sequence>
<keyword evidence="1" id="KW-0472">Membrane</keyword>
<evidence type="ECO:0000313" key="3">
    <source>
        <dbReference type="Proteomes" id="UP000243859"/>
    </source>
</evidence>
<reference evidence="2 3" key="1">
    <citation type="submission" date="2018-04" db="EMBL/GenBank/DDBJ databases">
        <title>Genomic Encyclopedia of Archaeal and Bacterial Type Strains, Phase II (KMG-II): from individual species to whole genera.</title>
        <authorList>
            <person name="Goeker M."/>
        </authorList>
    </citation>
    <scope>NUCLEOTIDE SEQUENCE [LARGE SCALE GENOMIC DNA]</scope>
    <source>
        <strain evidence="2 3">DSM 18064</strain>
    </source>
</reference>
<keyword evidence="3" id="KW-1185">Reference proteome</keyword>
<gene>
    <name evidence="2" type="ORF">C8N32_106117</name>
</gene>
<dbReference type="OrthoDB" id="9805801at2"/>
<feature type="transmembrane region" description="Helical" evidence="1">
    <location>
        <begin position="28"/>
        <end position="47"/>
    </location>
</feature>
<evidence type="ECO:0000256" key="1">
    <source>
        <dbReference type="SAM" id="Phobius"/>
    </source>
</evidence>
<name>A0A2T5BT60_9RHOB</name>
<protein>
    <submittedName>
        <fullName evidence="2">Uncharacterized protein</fullName>
    </submittedName>
</protein>
<dbReference type="EMBL" id="QAAA01000006">
    <property type="protein sequence ID" value="PTN02544.1"/>
    <property type="molecule type" value="Genomic_DNA"/>
</dbReference>
<proteinExistence type="predicted"/>
<keyword evidence="1" id="KW-0812">Transmembrane</keyword>
<dbReference type="Proteomes" id="UP000243859">
    <property type="component" value="Unassembled WGS sequence"/>
</dbReference>
<organism evidence="2 3">
    <name type="scientific">Rhodovulum imhoffii</name>
    <dbReference type="NCBI Taxonomy" id="365340"/>
    <lineage>
        <taxon>Bacteria</taxon>
        <taxon>Pseudomonadati</taxon>
        <taxon>Pseudomonadota</taxon>
        <taxon>Alphaproteobacteria</taxon>
        <taxon>Rhodobacterales</taxon>
        <taxon>Paracoccaceae</taxon>
        <taxon>Rhodovulum</taxon>
    </lineage>
</organism>